<dbReference type="AlphaFoldDB" id="A0A8H3J7P4"/>
<comment type="caution">
    <text evidence="1">The sequence shown here is derived from an EMBL/GenBank/DDBJ whole genome shotgun (WGS) entry which is preliminary data.</text>
</comment>
<evidence type="ECO:0000313" key="2">
    <source>
        <dbReference type="Proteomes" id="UP000664203"/>
    </source>
</evidence>
<proteinExistence type="predicted"/>
<dbReference type="EMBL" id="CAJPDR010000724">
    <property type="protein sequence ID" value="CAF9942162.1"/>
    <property type="molecule type" value="Genomic_DNA"/>
</dbReference>
<gene>
    <name evidence="1" type="ORF">ALECFALPRED_009551</name>
</gene>
<dbReference type="Proteomes" id="UP000664203">
    <property type="component" value="Unassembled WGS sequence"/>
</dbReference>
<protein>
    <submittedName>
        <fullName evidence="1">Uncharacterized protein</fullName>
    </submittedName>
</protein>
<accession>A0A8H3J7P4</accession>
<organism evidence="1 2">
    <name type="scientific">Alectoria fallacina</name>
    <dbReference type="NCBI Taxonomy" id="1903189"/>
    <lineage>
        <taxon>Eukaryota</taxon>
        <taxon>Fungi</taxon>
        <taxon>Dikarya</taxon>
        <taxon>Ascomycota</taxon>
        <taxon>Pezizomycotina</taxon>
        <taxon>Lecanoromycetes</taxon>
        <taxon>OSLEUM clade</taxon>
        <taxon>Lecanoromycetidae</taxon>
        <taxon>Lecanorales</taxon>
        <taxon>Lecanorineae</taxon>
        <taxon>Parmeliaceae</taxon>
        <taxon>Alectoria</taxon>
    </lineage>
</organism>
<reference evidence="1" key="1">
    <citation type="submission" date="2021-03" db="EMBL/GenBank/DDBJ databases">
        <authorList>
            <person name="Tagirdzhanova G."/>
        </authorList>
    </citation>
    <scope>NUCLEOTIDE SEQUENCE</scope>
</reference>
<evidence type="ECO:0000313" key="1">
    <source>
        <dbReference type="EMBL" id="CAF9942162.1"/>
    </source>
</evidence>
<name>A0A8H3J7P4_9LECA</name>
<sequence length="99" mass="11247">MGSLWSMVPVRVRLEAKQSLENVPRIVQDGIVTATPYEPFGIQALQEHFGYRRYLQSVPIPQPPRPDSFSATVTAEEKSGFRSRLRAAEDQNTQCRLPF</sequence>
<feature type="non-terminal residue" evidence="1">
    <location>
        <position position="99"/>
    </location>
</feature>
<keyword evidence="2" id="KW-1185">Reference proteome</keyword>